<sequence length="441" mass="46204">MKPCLITLSLVAVAKCRPDVSHLVPSGSYLPSGPGSVDFTSNLGSGSFSNAGNGGNLGGFNQLGDQKHVYFFAGSDDDQYSRFRINVAPSSQRNTKIIFVKAPVHKGVIPEVVAPPSLSEDKTLVYVLVKKPQDGSITIPAGVGVKQAKPQVFFVKYNNKHDAAHQVNAGVQGQAVGTYVADVGSEVAFVNTLGAGIHGGQIGSDGSIIPLLIAVVHSRPEPPQIPVGSYLPISDQNVPTNSEFGTYAYDGDAGSFGGYQQNQKHVYFFSAPDQPEYSRFRIFVTPSSQKNTKIIFVKAPSHAGVIPEVIAPPSSAEDKTLVYVLVKRPDEGGSITIPTSVGVTQTKPEVFFIKYNNKQDAQGQVSLGVEGQRVGVKVPDLPDENVFVNTLSAGNQASNGYGSGIESFGGNGQTDSDGILAQGGVTGSIGNHGPIGASGPY</sequence>
<feature type="domain" description="DUF243" evidence="2">
    <location>
        <begin position="263"/>
        <end position="360"/>
    </location>
</feature>
<proteinExistence type="predicted"/>
<feature type="signal peptide" evidence="1">
    <location>
        <begin position="1"/>
        <end position="16"/>
    </location>
</feature>
<name>A0AAN7VA15_9COLE</name>
<dbReference type="EMBL" id="JAVRBK010000004">
    <property type="protein sequence ID" value="KAK5644740.1"/>
    <property type="molecule type" value="Genomic_DNA"/>
</dbReference>
<organism evidence="3 4">
    <name type="scientific">Pyrocoelia pectoralis</name>
    <dbReference type="NCBI Taxonomy" id="417401"/>
    <lineage>
        <taxon>Eukaryota</taxon>
        <taxon>Metazoa</taxon>
        <taxon>Ecdysozoa</taxon>
        <taxon>Arthropoda</taxon>
        <taxon>Hexapoda</taxon>
        <taxon>Insecta</taxon>
        <taxon>Pterygota</taxon>
        <taxon>Neoptera</taxon>
        <taxon>Endopterygota</taxon>
        <taxon>Coleoptera</taxon>
        <taxon>Polyphaga</taxon>
        <taxon>Elateriformia</taxon>
        <taxon>Elateroidea</taxon>
        <taxon>Lampyridae</taxon>
        <taxon>Lampyrinae</taxon>
        <taxon>Pyrocoelia</taxon>
    </lineage>
</organism>
<dbReference type="GO" id="GO:0040003">
    <property type="term" value="P:chitin-based cuticle development"/>
    <property type="evidence" value="ECO:0007669"/>
    <property type="project" value="TreeGrafter"/>
</dbReference>
<feature type="chain" id="PRO_5042836799" description="DUF243 domain-containing protein" evidence="1">
    <location>
        <begin position="17"/>
        <end position="441"/>
    </location>
</feature>
<dbReference type="GO" id="GO:0008010">
    <property type="term" value="F:structural constituent of chitin-based larval cuticle"/>
    <property type="evidence" value="ECO:0007669"/>
    <property type="project" value="TreeGrafter"/>
</dbReference>
<dbReference type="Pfam" id="PF03103">
    <property type="entry name" value="DUF243"/>
    <property type="match status" value="2"/>
</dbReference>
<evidence type="ECO:0000259" key="2">
    <source>
        <dbReference type="SMART" id="SM00690"/>
    </source>
</evidence>
<feature type="domain" description="DUF243" evidence="2">
    <location>
        <begin position="66"/>
        <end position="160"/>
    </location>
</feature>
<evidence type="ECO:0000256" key="1">
    <source>
        <dbReference type="SAM" id="SignalP"/>
    </source>
</evidence>
<evidence type="ECO:0000313" key="3">
    <source>
        <dbReference type="EMBL" id="KAK5644740.1"/>
    </source>
</evidence>
<protein>
    <recommendedName>
        <fullName evidence="2">DUF243 domain-containing protein</fullName>
    </recommendedName>
</protein>
<dbReference type="PANTHER" id="PTHR31927">
    <property type="entry name" value="FI07246P-RELATED-RELATED"/>
    <property type="match status" value="1"/>
</dbReference>
<comment type="caution">
    <text evidence="3">The sequence shown here is derived from an EMBL/GenBank/DDBJ whole genome shotgun (WGS) entry which is preliminary data.</text>
</comment>
<gene>
    <name evidence="3" type="ORF">RI129_006040</name>
</gene>
<dbReference type="InterPro" id="IPR004145">
    <property type="entry name" value="DUF243"/>
</dbReference>
<keyword evidence="1" id="KW-0732">Signal</keyword>
<dbReference type="PANTHER" id="PTHR31927:SF16">
    <property type="entry name" value="LP07342P"/>
    <property type="match status" value="1"/>
</dbReference>
<dbReference type="SMART" id="SM00690">
    <property type="entry name" value="DM5"/>
    <property type="match status" value="2"/>
</dbReference>
<evidence type="ECO:0000313" key="4">
    <source>
        <dbReference type="Proteomes" id="UP001329430"/>
    </source>
</evidence>
<dbReference type="Proteomes" id="UP001329430">
    <property type="component" value="Chromosome 4"/>
</dbReference>
<keyword evidence="4" id="KW-1185">Reference proteome</keyword>
<accession>A0AAN7VA15</accession>
<dbReference type="AlphaFoldDB" id="A0AAN7VA15"/>
<reference evidence="3 4" key="1">
    <citation type="journal article" date="2024" name="Insects">
        <title>An Improved Chromosome-Level Genome Assembly of the Firefly Pyrocoelia pectoralis.</title>
        <authorList>
            <person name="Fu X."/>
            <person name="Meyer-Rochow V.B."/>
            <person name="Ballantyne L."/>
            <person name="Zhu X."/>
        </authorList>
    </citation>
    <scope>NUCLEOTIDE SEQUENCE [LARGE SCALE GENOMIC DNA]</scope>
    <source>
        <strain evidence="3">XCY_ONT2</strain>
    </source>
</reference>
<dbReference type="GO" id="GO:0062129">
    <property type="term" value="C:chitin-based extracellular matrix"/>
    <property type="evidence" value="ECO:0007669"/>
    <property type="project" value="TreeGrafter"/>
</dbReference>